<dbReference type="GeneID" id="108674441"/>
<accession>A0A8B7NVS7</accession>
<keyword evidence="1" id="KW-0732">Signal</keyword>
<keyword evidence="2" id="KW-1185">Reference proteome</keyword>
<evidence type="ECO:0000313" key="2">
    <source>
        <dbReference type="Proteomes" id="UP000694843"/>
    </source>
</evidence>
<name>A0A8B7NVS7_HYAAZ</name>
<gene>
    <name evidence="3" type="primary">LOC108674441</name>
</gene>
<feature type="signal peptide" evidence="1">
    <location>
        <begin position="1"/>
        <end position="17"/>
    </location>
</feature>
<feature type="chain" id="PRO_5034571340" evidence="1">
    <location>
        <begin position="18"/>
        <end position="125"/>
    </location>
</feature>
<dbReference type="KEGG" id="hazt:108674441"/>
<dbReference type="Proteomes" id="UP000694843">
    <property type="component" value="Unplaced"/>
</dbReference>
<evidence type="ECO:0000313" key="3">
    <source>
        <dbReference type="RefSeq" id="XP_018017879.1"/>
    </source>
</evidence>
<dbReference type="RefSeq" id="XP_018017879.1">
    <property type="nucleotide sequence ID" value="XM_018162390.2"/>
</dbReference>
<proteinExistence type="predicted"/>
<organism evidence="2 3">
    <name type="scientific">Hyalella azteca</name>
    <name type="common">Amphipod</name>
    <dbReference type="NCBI Taxonomy" id="294128"/>
    <lineage>
        <taxon>Eukaryota</taxon>
        <taxon>Metazoa</taxon>
        <taxon>Ecdysozoa</taxon>
        <taxon>Arthropoda</taxon>
        <taxon>Crustacea</taxon>
        <taxon>Multicrustacea</taxon>
        <taxon>Malacostraca</taxon>
        <taxon>Eumalacostraca</taxon>
        <taxon>Peracarida</taxon>
        <taxon>Amphipoda</taxon>
        <taxon>Senticaudata</taxon>
        <taxon>Talitrida</taxon>
        <taxon>Talitroidea</taxon>
        <taxon>Hyalellidae</taxon>
        <taxon>Hyalella</taxon>
    </lineage>
</organism>
<evidence type="ECO:0000256" key="1">
    <source>
        <dbReference type="SAM" id="SignalP"/>
    </source>
</evidence>
<protein>
    <submittedName>
        <fullName evidence="3">Uncharacterized protein LOC108674441</fullName>
    </submittedName>
</protein>
<sequence length="125" mass="13295">MNLGLVLLAMAAASVSALTVSSSCYLALTSGYAILVNASQPCFTNYTTNITRYTTTAGCYSKTQAYNATFCDPIISGYMKCSLKVAGLLKPNGSFNDAAFKSTMLQNKCSSPATRRTELTRNTAN</sequence>
<reference evidence="3" key="1">
    <citation type="submission" date="2025-08" db="UniProtKB">
        <authorList>
            <consortium name="RefSeq"/>
        </authorList>
    </citation>
    <scope>IDENTIFICATION</scope>
    <source>
        <tissue evidence="3">Whole organism</tissue>
    </source>
</reference>
<dbReference type="AlphaFoldDB" id="A0A8B7NVS7"/>